<reference evidence="2" key="2">
    <citation type="submission" date="2020-09" db="EMBL/GenBank/DDBJ databases">
        <authorList>
            <person name="Sun Q."/>
            <person name="Ohkuma M."/>
        </authorList>
    </citation>
    <scope>NUCLEOTIDE SEQUENCE</scope>
    <source>
        <strain evidence="2">JCM 11219</strain>
    </source>
</reference>
<evidence type="ECO:0000313" key="3">
    <source>
        <dbReference type="Proteomes" id="UP000657075"/>
    </source>
</evidence>
<evidence type="ECO:0000313" key="4">
    <source>
        <dbReference type="Proteomes" id="UP001060771"/>
    </source>
</evidence>
<evidence type="ECO:0000313" key="2">
    <source>
        <dbReference type="EMBL" id="GGI80641.1"/>
    </source>
</evidence>
<dbReference type="Proteomes" id="UP001060771">
    <property type="component" value="Chromosome"/>
</dbReference>
<dbReference type="EMBL" id="BMNM01000007">
    <property type="protein sequence ID" value="GGI80641.1"/>
    <property type="molecule type" value="Genomic_DNA"/>
</dbReference>
<dbReference type="EMBL" id="AP026830">
    <property type="protein sequence ID" value="BDR91080.1"/>
    <property type="molecule type" value="Genomic_DNA"/>
</dbReference>
<name>A0A830EAL6_9CREN</name>
<reference evidence="4" key="3">
    <citation type="submission" date="2022-09" db="EMBL/GenBank/DDBJ databases">
        <title>Complete genome sequence of Vulcanisaeta souniana.</title>
        <authorList>
            <person name="Kato S."/>
            <person name="Itoh T."/>
            <person name="Ohkuma M."/>
        </authorList>
    </citation>
    <scope>NUCLEOTIDE SEQUENCE [LARGE SCALE GENOMIC DNA]</scope>
    <source>
        <strain evidence="4">JCM 11219</strain>
    </source>
</reference>
<evidence type="ECO:0008006" key="5">
    <source>
        <dbReference type="Google" id="ProtNLM"/>
    </source>
</evidence>
<reference evidence="2" key="1">
    <citation type="journal article" date="2014" name="Int. J. Syst. Evol. Microbiol.">
        <title>Complete genome sequence of Corynebacterium casei LMG S-19264T (=DSM 44701T), isolated from a smear-ripened cheese.</title>
        <authorList>
            <consortium name="US DOE Joint Genome Institute (JGI-PGF)"/>
            <person name="Walter F."/>
            <person name="Albersmeier A."/>
            <person name="Kalinowski J."/>
            <person name="Ruckert C."/>
        </authorList>
    </citation>
    <scope>NUCLEOTIDE SEQUENCE</scope>
    <source>
        <strain evidence="2">JCM 11219</strain>
    </source>
</reference>
<evidence type="ECO:0000313" key="1">
    <source>
        <dbReference type="EMBL" id="BDR91080.1"/>
    </source>
</evidence>
<dbReference type="Proteomes" id="UP000657075">
    <property type="component" value="Unassembled WGS sequence"/>
</dbReference>
<proteinExistence type="predicted"/>
<dbReference type="Pfam" id="PF13650">
    <property type="entry name" value="Asp_protease_2"/>
    <property type="match status" value="1"/>
</dbReference>
<accession>A0A830EAL6</accession>
<protein>
    <recommendedName>
        <fullName evidence="5">Peptidase A2 domain-containing protein</fullName>
    </recommendedName>
</protein>
<gene>
    <name evidence="2" type="ORF">GCM10007112_16840</name>
    <name evidence="1" type="ORF">Vsou_01730</name>
</gene>
<dbReference type="AlphaFoldDB" id="A0A830EAL6"/>
<reference evidence="1" key="4">
    <citation type="journal article" date="2023" name="Microbiol. Resour. Announc.">
        <title>Complete Genome Sequence of Vulcanisaeta souniana Strain IC-059, a Hyperthermophilic Archaeon Isolated from Hot Spring Water in Japan.</title>
        <authorList>
            <person name="Kato S."/>
            <person name="Itoh T."/>
            <person name="Wu L."/>
            <person name="Ma J."/>
            <person name="Ohkuma M."/>
        </authorList>
    </citation>
    <scope>NUCLEOTIDE SEQUENCE</scope>
    <source>
        <strain evidence="1">JCM 11219</strain>
    </source>
</reference>
<organism evidence="2 3">
    <name type="scientific">Vulcanisaeta souniana JCM 11219</name>
    <dbReference type="NCBI Taxonomy" id="1293586"/>
    <lineage>
        <taxon>Archaea</taxon>
        <taxon>Thermoproteota</taxon>
        <taxon>Thermoprotei</taxon>
        <taxon>Thermoproteales</taxon>
        <taxon>Thermoproteaceae</taxon>
        <taxon>Vulcanisaeta</taxon>
    </lineage>
</organism>
<keyword evidence="4" id="KW-1185">Reference proteome</keyword>
<sequence length="104" mass="11516">MNTGSTYTVIPSRVLEELGIKPIRTVRLRLTDGRVIERPLGEAGIEAEGFTVSATPVIFGDEGIYLLGSVTMEQPRPRPDPIEKRLRPTKALLMATWANVLFSH</sequence>